<dbReference type="AlphaFoldDB" id="A0A3N4PKE9"/>
<feature type="transmembrane region" description="Helical" evidence="1">
    <location>
        <begin position="45"/>
        <end position="65"/>
    </location>
</feature>
<keyword evidence="3" id="KW-1185">Reference proteome</keyword>
<dbReference type="OrthoDB" id="679091at2"/>
<sequence length="68" mass="7096">MEILNRIVSPTPPFFRKVRKIGVVLTAIGAAVISIPEQLPEAVGNAGGILLLVGSVMAGISQTAVKRE</sequence>
<accession>A0A3N4PKE9</accession>
<keyword evidence="1" id="KW-0472">Membrane</keyword>
<feature type="transmembrane region" description="Helical" evidence="1">
    <location>
        <begin position="21"/>
        <end position="39"/>
    </location>
</feature>
<keyword evidence="1" id="KW-0812">Transmembrane</keyword>
<proteinExistence type="predicted"/>
<dbReference type="RefSeq" id="WP_123847683.1">
    <property type="nucleotide sequence ID" value="NZ_RPDH01000002.1"/>
</dbReference>
<dbReference type="EMBL" id="RPDH01000002">
    <property type="protein sequence ID" value="RPE08686.1"/>
    <property type="molecule type" value="Genomic_DNA"/>
</dbReference>
<evidence type="ECO:0000313" key="2">
    <source>
        <dbReference type="EMBL" id="RPE08686.1"/>
    </source>
</evidence>
<comment type="caution">
    <text evidence="2">The sequence shown here is derived from an EMBL/GenBank/DDBJ whole genome shotgun (WGS) entry which is preliminary data.</text>
</comment>
<name>A0A3N4PKE9_9BACT</name>
<organism evidence="2 3">
    <name type="scientific">Chitinophaga lutea</name>
    <dbReference type="NCBI Taxonomy" id="2488634"/>
    <lineage>
        <taxon>Bacteria</taxon>
        <taxon>Pseudomonadati</taxon>
        <taxon>Bacteroidota</taxon>
        <taxon>Chitinophagia</taxon>
        <taxon>Chitinophagales</taxon>
        <taxon>Chitinophagaceae</taxon>
        <taxon>Chitinophaga</taxon>
    </lineage>
</organism>
<evidence type="ECO:0000313" key="3">
    <source>
        <dbReference type="Proteomes" id="UP000278351"/>
    </source>
</evidence>
<evidence type="ECO:0000256" key="1">
    <source>
        <dbReference type="SAM" id="Phobius"/>
    </source>
</evidence>
<reference evidence="2 3" key="1">
    <citation type="submission" date="2018-11" db="EMBL/GenBank/DDBJ databases">
        <title>Chitinophaga lutea sp.nov., isolate from arsenic contaminated soil.</title>
        <authorList>
            <person name="Zong Y."/>
        </authorList>
    </citation>
    <scope>NUCLEOTIDE SEQUENCE [LARGE SCALE GENOMIC DNA]</scope>
    <source>
        <strain evidence="2 3">ZY74</strain>
    </source>
</reference>
<dbReference type="Proteomes" id="UP000278351">
    <property type="component" value="Unassembled WGS sequence"/>
</dbReference>
<gene>
    <name evidence="2" type="ORF">EGT74_16750</name>
</gene>
<keyword evidence="1" id="KW-1133">Transmembrane helix</keyword>
<protein>
    <submittedName>
        <fullName evidence="2">Uncharacterized protein</fullName>
    </submittedName>
</protein>